<dbReference type="PRINTS" id="PR00990">
    <property type="entry name" value="RIBOKINASE"/>
</dbReference>
<dbReference type="InterPro" id="IPR029056">
    <property type="entry name" value="Ribokinase-like"/>
</dbReference>
<dbReference type="InterPro" id="IPR011611">
    <property type="entry name" value="PfkB_dom"/>
</dbReference>
<sequence length="331" mass="32443">MTQLPTVLACGLATLDVTQVVDRVPGPDEKVVARSLAVAAGGPALNAAITAARLGCAATLLTRVGEGGPAAAVRAELAAEGVALVDAADAAWTLPVSTVLVTQGTGERAVVSTNAAGRAPSAPADVTLPDGTAAVLVDGHHLDLALGAAAAARAAGVPVLLDGGSWKPGLDELLALVDVAVLSADLRLPDGPQGALDDDDVDALLAGVGALGPAVVARSSGPGPVDVLVRTGGRSKRGRVEVQQVDDDTIVDTLGAGDVLHGAALAGLARLPRTSLALPGAPADPGLVLVGALSALTVATRVATASVQHAGARGWTRDPELVATLRAALDG</sequence>
<keyword evidence="3 4" id="KW-0418">Kinase</keyword>
<comment type="caution">
    <text evidence="6">The sequence shown here is derived from an EMBL/GenBank/DDBJ whole genome shotgun (WGS) entry which is preliminary data.</text>
</comment>
<accession>A0ABR9DNN2</accession>
<dbReference type="RefSeq" id="WP_192278274.1">
    <property type="nucleotide sequence ID" value="NZ_JACZDF010000002.1"/>
</dbReference>
<evidence type="ECO:0000313" key="7">
    <source>
        <dbReference type="Proteomes" id="UP000642107"/>
    </source>
</evidence>
<reference evidence="6 7" key="1">
    <citation type="submission" date="2020-09" db="EMBL/GenBank/DDBJ databases">
        <title>Flavimobilis rhizosphaerae sp. nov., isolated from rhizosphere soil of Spartina alterniflora.</title>
        <authorList>
            <person name="Hanqin C."/>
        </authorList>
    </citation>
    <scope>NUCLEOTIDE SEQUENCE [LARGE SCALE GENOMIC DNA]</scope>
    <source>
        <strain evidence="6 7">GY 10621</strain>
    </source>
</reference>
<evidence type="ECO:0000313" key="6">
    <source>
        <dbReference type="EMBL" id="MBD9698732.1"/>
    </source>
</evidence>
<keyword evidence="2 4" id="KW-0808">Transferase</keyword>
<dbReference type="Gene3D" id="3.40.1190.20">
    <property type="match status" value="1"/>
</dbReference>
<dbReference type="InterPro" id="IPR002139">
    <property type="entry name" value="Ribo/fructo_kinase"/>
</dbReference>
<evidence type="ECO:0000256" key="3">
    <source>
        <dbReference type="ARBA" id="ARBA00022777"/>
    </source>
</evidence>
<gene>
    <name evidence="6" type="ORF">IGS67_04370</name>
</gene>
<dbReference type="SUPFAM" id="SSF53613">
    <property type="entry name" value="Ribokinase-like"/>
    <property type="match status" value="1"/>
</dbReference>
<feature type="domain" description="Carbohydrate kinase PfkB" evidence="5">
    <location>
        <begin position="7"/>
        <end position="313"/>
    </location>
</feature>
<evidence type="ECO:0000256" key="1">
    <source>
        <dbReference type="ARBA" id="ARBA00010688"/>
    </source>
</evidence>
<evidence type="ECO:0000259" key="5">
    <source>
        <dbReference type="Pfam" id="PF00294"/>
    </source>
</evidence>
<comment type="similarity">
    <text evidence="1 4">Belongs to the carbohydrate kinase PfkB family.</text>
</comment>
<dbReference type="PROSITE" id="PS00584">
    <property type="entry name" value="PFKB_KINASES_2"/>
    <property type="match status" value="1"/>
</dbReference>
<protein>
    <submittedName>
        <fullName evidence="6">Carbohydrate kinase</fullName>
    </submittedName>
</protein>
<proteinExistence type="inferred from homology"/>
<evidence type="ECO:0000256" key="2">
    <source>
        <dbReference type="ARBA" id="ARBA00022679"/>
    </source>
</evidence>
<dbReference type="PANTHER" id="PTHR42774">
    <property type="entry name" value="PHOSPHOTRANSFERASE SYSTEM TRANSPORT PROTEIN"/>
    <property type="match status" value="1"/>
</dbReference>
<dbReference type="PANTHER" id="PTHR42774:SF3">
    <property type="entry name" value="KETOHEXOKINASE"/>
    <property type="match status" value="1"/>
</dbReference>
<organism evidence="6 7">
    <name type="scientific">Flavimobilis rhizosphaerae</name>
    <dbReference type="NCBI Taxonomy" id="2775421"/>
    <lineage>
        <taxon>Bacteria</taxon>
        <taxon>Bacillati</taxon>
        <taxon>Actinomycetota</taxon>
        <taxon>Actinomycetes</taxon>
        <taxon>Micrococcales</taxon>
        <taxon>Jonesiaceae</taxon>
        <taxon>Flavimobilis</taxon>
    </lineage>
</organism>
<dbReference type="Proteomes" id="UP000642107">
    <property type="component" value="Unassembled WGS sequence"/>
</dbReference>
<evidence type="ECO:0000256" key="4">
    <source>
        <dbReference type="RuleBase" id="RU003704"/>
    </source>
</evidence>
<name>A0ABR9DNN2_9MICO</name>
<dbReference type="InterPro" id="IPR002173">
    <property type="entry name" value="Carboh/pur_kinase_PfkB_CS"/>
</dbReference>
<dbReference type="Pfam" id="PF00294">
    <property type="entry name" value="PfkB"/>
    <property type="match status" value="1"/>
</dbReference>
<dbReference type="EMBL" id="JACZDF010000002">
    <property type="protein sequence ID" value="MBD9698732.1"/>
    <property type="molecule type" value="Genomic_DNA"/>
</dbReference>
<dbReference type="GO" id="GO:0016301">
    <property type="term" value="F:kinase activity"/>
    <property type="evidence" value="ECO:0007669"/>
    <property type="project" value="UniProtKB-KW"/>
</dbReference>
<dbReference type="InterPro" id="IPR052562">
    <property type="entry name" value="Ketohexokinase-related"/>
</dbReference>
<keyword evidence="7" id="KW-1185">Reference proteome</keyword>